<reference evidence="5 6" key="1">
    <citation type="submission" date="2020-04" db="EMBL/GenBank/DDBJ databases">
        <title>Perkinsus chesapeaki whole genome sequence.</title>
        <authorList>
            <person name="Bogema D.R."/>
        </authorList>
    </citation>
    <scope>NUCLEOTIDE SEQUENCE [LARGE SCALE GENOMIC DNA]</scope>
    <source>
        <strain evidence="5">ATCC PRA-425</strain>
    </source>
</reference>
<dbReference type="OrthoDB" id="10260712at2759"/>
<dbReference type="GO" id="GO:0043248">
    <property type="term" value="P:proteasome assembly"/>
    <property type="evidence" value="ECO:0007669"/>
    <property type="project" value="TreeGrafter"/>
</dbReference>
<dbReference type="Gene3D" id="3.40.50.10900">
    <property type="entry name" value="PAC-like subunit"/>
    <property type="match status" value="1"/>
</dbReference>
<gene>
    <name evidence="5" type="primary">PSMG2</name>
    <name evidence="5" type="ORF">FOL47_000581</name>
</gene>
<keyword evidence="6" id="KW-1185">Reference proteome</keyword>
<dbReference type="EMBL" id="JAAPAO010000110">
    <property type="protein sequence ID" value="KAF4672414.1"/>
    <property type="molecule type" value="Genomic_DNA"/>
</dbReference>
<comment type="caution">
    <text evidence="5">The sequence shown here is derived from an EMBL/GenBank/DDBJ whole genome shotgun (WGS) entry which is preliminary data.</text>
</comment>
<dbReference type="PANTHER" id="PTHR12970">
    <property type="entry name" value="PROTEASOME ASSEMBLY CHAPERONE 2"/>
    <property type="match status" value="1"/>
</dbReference>
<evidence type="ECO:0000256" key="2">
    <source>
        <dbReference type="ARBA" id="ARBA00023186"/>
    </source>
</evidence>
<proteinExistence type="inferred from homology"/>
<keyword evidence="5" id="KW-0647">Proteasome</keyword>
<dbReference type="InterPro" id="IPR019151">
    <property type="entry name" value="Proteasome_assmbl_chaperone_2"/>
</dbReference>
<evidence type="ECO:0000313" key="5">
    <source>
        <dbReference type="EMBL" id="KAF4672414.1"/>
    </source>
</evidence>
<accession>A0A7J6MLN9</accession>
<sequence>MSPSQGTVVRVPESSTANDLDYWQLNDFSLKGKNLIVACGSFASIEGLACDYLIESMNLHRIGVFTSPYIDPLVQTLDDGNTVTTGMELYAGAESDCLVLQLRTSYKKKRLFGRALSRWIADSDFGKVVAVSSMSSHVQDDHDLVEGTPLRAFRSQDSFGLPSIDRKRIVGGGLLTRLDEDIPGIVCFAKGTDVEKIPLAKITADFLLTNICGRATPEDTVEPPSWKVIKDAGDYGRYDDEDDLRRMGSRARVDGRGTFDIGRRKYGYILRALNLGYRGGKLNSLNTTPHVACPSGGTSADGHINSTSLALGKPNRDDVWNFSMARPNDSSVHYKRTTIGPTVADTKSKAGRALVEATKLSEEQKEATGGFDFDPAGLTKVLPWTGALDVRTGHWRPSQLCGEEQFNREVGLGAVHTKQPVEEVDVPPHQQGTSEDAKPRPFERHGFIFDEYKRHQYHGYARNHHGGLWKCESHTGPG</sequence>
<evidence type="ECO:0000256" key="4">
    <source>
        <dbReference type="SAM" id="MobiDB-lite"/>
    </source>
</evidence>
<protein>
    <recommendedName>
        <fullName evidence="1">Proteasome assembly chaperone 2</fullName>
    </recommendedName>
</protein>
<dbReference type="GO" id="GO:0005634">
    <property type="term" value="C:nucleus"/>
    <property type="evidence" value="ECO:0007669"/>
    <property type="project" value="TreeGrafter"/>
</dbReference>
<dbReference type="Proteomes" id="UP000591131">
    <property type="component" value="Unassembled WGS sequence"/>
</dbReference>
<feature type="region of interest" description="Disordered" evidence="4">
    <location>
        <begin position="422"/>
        <end position="441"/>
    </location>
</feature>
<organism evidence="5 6">
    <name type="scientific">Perkinsus chesapeaki</name>
    <name type="common">Clam parasite</name>
    <name type="synonym">Perkinsus andrewsi</name>
    <dbReference type="NCBI Taxonomy" id="330153"/>
    <lineage>
        <taxon>Eukaryota</taxon>
        <taxon>Sar</taxon>
        <taxon>Alveolata</taxon>
        <taxon>Perkinsozoa</taxon>
        <taxon>Perkinsea</taxon>
        <taxon>Perkinsida</taxon>
        <taxon>Perkinsidae</taxon>
        <taxon>Perkinsus</taxon>
    </lineage>
</organism>
<dbReference type="PANTHER" id="PTHR12970:SF1">
    <property type="entry name" value="PROTEASOME ASSEMBLY CHAPERONE 2"/>
    <property type="match status" value="1"/>
</dbReference>
<dbReference type="GO" id="GO:0005829">
    <property type="term" value="C:cytosol"/>
    <property type="evidence" value="ECO:0007669"/>
    <property type="project" value="TreeGrafter"/>
</dbReference>
<dbReference type="GO" id="GO:0000502">
    <property type="term" value="C:proteasome complex"/>
    <property type="evidence" value="ECO:0007669"/>
    <property type="project" value="UniProtKB-KW"/>
</dbReference>
<keyword evidence="2" id="KW-0143">Chaperone</keyword>
<dbReference type="InterPro" id="IPR016562">
    <property type="entry name" value="Proteasome_assmbl_chp_2_euk"/>
</dbReference>
<evidence type="ECO:0000256" key="1">
    <source>
        <dbReference type="ARBA" id="ARBA00019186"/>
    </source>
</evidence>
<dbReference type="Pfam" id="PF09754">
    <property type="entry name" value="PAC2"/>
    <property type="match status" value="1"/>
</dbReference>
<comment type="similarity">
    <text evidence="3">Belongs to the PSMG2 family.</text>
</comment>
<name>A0A7J6MLN9_PERCH</name>
<dbReference type="InterPro" id="IPR038389">
    <property type="entry name" value="PSMG2_sf"/>
</dbReference>
<evidence type="ECO:0000313" key="6">
    <source>
        <dbReference type="Proteomes" id="UP000591131"/>
    </source>
</evidence>
<dbReference type="SUPFAM" id="SSF159659">
    <property type="entry name" value="Cgl1923-like"/>
    <property type="match status" value="1"/>
</dbReference>
<dbReference type="AlphaFoldDB" id="A0A7J6MLN9"/>
<evidence type="ECO:0000256" key="3">
    <source>
        <dbReference type="ARBA" id="ARBA00025745"/>
    </source>
</evidence>